<dbReference type="Gene3D" id="2.40.170.20">
    <property type="entry name" value="TonB-dependent receptor, beta-barrel domain"/>
    <property type="match status" value="1"/>
</dbReference>
<evidence type="ECO:0000313" key="14">
    <source>
        <dbReference type="EMBL" id="NMM47949.1"/>
    </source>
</evidence>
<dbReference type="GO" id="GO:0015344">
    <property type="term" value="F:siderophore uptake transmembrane transporter activity"/>
    <property type="evidence" value="ECO:0007669"/>
    <property type="project" value="TreeGrafter"/>
</dbReference>
<dbReference type="InterPro" id="IPR010917">
    <property type="entry name" value="TonB_rcpt_CS"/>
</dbReference>
<dbReference type="Proteomes" id="UP000559010">
    <property type="component" value="Unassembled WGS sequence"/>
</dbReference>
<evidence type="ECO:0000256" key="6">
    <source>
        <dbReference type="ARBA" id="ARBA00023077"/>
    </source>
</evidence>
<dbReference type="EMBL" id="JABBNU010000003">
    <property type="protein sequence ID" value="NMM47949.1"/>
    <property type="molecule type" value="Genomic_DNA"/>
</dbReference>
<dbReference type="Gene3D" id="2.170.130.10">
    <property type="entry name" value="TonB-dependent receptor, plug domain"/>
    <property type="match status" value="1"/>
</dbReference>
<proteinExistence type="inferred from homology"/>
<comment type="similarity">
    <text evidence="10 11">Belongs to the TonB-dependent receptor family.</text>
</comment>
<keyword evidence="15" id="KW-1185">Reference proteome</keyword>
<keyword evidence="6 11" id="KW-0798">TonB box</keyword>
<dbReference type="SUPFAM" id="SSF49464">
    <property type="entry name" value="Carboxypeptidase regulatory domain-like"/>
    <property type="match status" value="1"/>
</dbReference>
<gene>
    <name evidence="14" type="ORF">HH304_06020</name>
</gene>
<dbReference type="InterPro" id="IPR039426">
    <property type="entry name" value="TonB-dep_rcpt-like"/>
</dbReference>
<accession>A0A848J0Y0</accession>
<keyword evidence="2 10" id="KW-0813">Transport</keyword>
<evidence type="ECO:0000256" key="5">
    <source>
        <dbReference type="ARBA" id="ARBA00022729"/>
    </source>
</evidence>
<evidence type="ECO:0000259" key="13">
    <source>
        <dbReference type="Pfam" id="PF07715"/>
    </source>
</evidence>
<evidence type="ECO:0000256" key="4">
    <source>
        <dbReference type="ARBA" id="ARBA00022692"/>
    </source>
</evidence>
<evidence type="ECO:0000256" key="9">
    <source>
        <dbReference type="ARBA" id="ARBA00023237"/>
    </source>
</evidence>
<keyword evidence="9 10" id="KW-0998">Cell outer membrane</keyword>
<keyword evidence="5" id="KW-0732">Signal</keyword>
<evidence type="ECO:0000256" key="7">
    <source>
        <dbReference type="ARBA" id="ARBA00023136"/>
    </source>
</evidence>
<dbReference type="InterPro" id="IPR037066">
    <property type="entry name" value="Plug_dom_sf"/>
</dbReference>
<evidence type="ECO:0000256" key="8">
    <source>
        <dbReference type="ARBA" id="ARBA00023170"/>
    </source>
</evidence>
<dbReference type="AlphaFoldDB" id="A0A848J0Y0"/>
<dbReference type="CDD" id="cd01347">
    <property type="entry name" value="ligand_gated_channel"/>
    <property type="match status" value="1"/>
</dbReference>
<sequence>MKNILFRLFFIIVFGNVINISAQSIKLVNKDTGLPVSSASITSSEGNIQVITDENGIAKIDDFINSSILNINHSSYYPLAIPKDNLTEKNNIIYLEERIIKMDEMVVSANKWEQPKSEIARQMAYLDAKDIVDLQPQTSADLLSSTGQVFIQKSQMGGGSPMIRGFAANSVLLVIDGVRMNNAIYRSGNLQNILNIDPLSLQSAEVIFGPGSVIYGSDALGGVMDFHTITPDLSLSKPSISGNAMTRYSSANHEKTGHLSLNIGGKKLASFTSISYSDFDDLRTGKNYPSGYKDFFERKWYVKPSGDANDEIIINTDPEIQKPSGYNQFGVIQKIKYSPSNKFNVGYNFYYNKTGNVPRYDRLILEENGTPENAEWYYGPQNWMMNSLNLTFKNSNLLFDQSKVTIAIQNYEESRNDRKFRDESLRTRTENVDVYSLNLDNEKVINKINLFYGIEFLHNDVASKAVRKNIITGVTEPNSTRYPANGSSYMSAAAYALSKYIISDKLILNTGIRYTYVESNVDFGEIGLPMEGFTNKNGALTGSASLIFQPDEINNLSLSYGSGFRAPNIDDAAKVFDSEPGNVVVPNPDLEPEFNHSIEIGYKAYKEDIFTLEAIGFYSYLTNAMERRDYIYNGESSIDYDGTISNVQAEVNIGSAKIYGFSFNGSLSISKNIFFSSTITVSDGETSDGESVRHVVPLFGRSTIKYVRSKWDIFLNIQYQGGIEFDKLSPSEQNKTHLYTEDGAIGWTTFNLGGSVQLSKSFIINAGIDNITDLHYRPYSSGISAPGRNLFISARYLF</sequence>
<keyword evidence="3 10" id="KW-1134">Transmembrane beta strand</keyword>
<comment type="subcellular location">
    <subcellularLocation>
        <location evidence="1 10">Cell outer membrane</location>
        <topology evidence="1 10">Multi-pass membrane protein</topology>
    </subcellularLocation>
</comment>
<dbReference type="InterPro" id="IPR008969">
    <property type="entry name" value="CarboxyPept-like_regulatory"/>
</dbReference>
<dbReference type="Pfam" id="PF00593">
    <property type="entry name" value="TonB_dep_Rec_b-barrel"/>
    <property type="match status" value="1"/>
</dbReference>
<protein>
    <submittedName>
        <fullName evidence="14">TonB-dependent receptor</fullName>
    </submittedName>
</protein>
<dbReference type="Pfam" id="PF07715">
    <property type="entry name" value="Plug"/>
    <property type="match status" value="1"/>
</dbReference>
<organism evidence="14 15">
    <name type="scientific">Marinigracilibium pacificum</name>
    <dbReference type="NCBI Taxonomy" id="2729599"/>
    <lineage>
        <taxon>Bacteria</taxon>
        <taxon>Pseudomonadati</taxon>
        <taxon>Bacteroidota</taxon>
        <taxon>Cytophagia</taxon>
        <taxon>Cytophagales</taxon>
        <taxon>Flammeovirgaceae</taxon>
        <taxon>Marinigracilibium</taxon>
    </lineage>
</organism>
<dbReference type="PANTHER" id="PTHR30069:SF29">
    <property type="entry name" value="HEMOGLOBIN AND HEMOGLOBIN-HAPTOGLOBIN-BINDING PROTEIN 1-RELATED"/>
    <property type="match status" value="1"/>
</dbReference>
<dbReference type="SUPFAM" id="SSF56935">
    <property type="entry name" value="Porins"/>
    <property type="match status" value="1"/>
</dbReference>
<dbReference type="GO" id="GO:0044718">
    <property type="term" value="P:siderophore transmembrane transport"/>
    <property type="evidence" value="ECO:0007669"/>
    <property type="project" value="TreeGrafter"/>
</dbReference>
<name>A0A848J0Y0_9BACT</name>
<evidence type="ECO:0000256" key="3">
    <source>
        <dbReference type="ARBA" id="ARBA00022452"/>
    </source>
</evidence>
<feature type="domain" description="TonB-dependent receptor-like beta-barrel" evidence="12">
    <location>
        <begin position="340"/>
        <end position="771"/>
    </location>
</feature>
<evidence type="ECO:0000256" key="2">
    <source>
        <dbReference type="ARBA" id="ARBA00022448"/>
    </source>
</evidence>
<dbReference type="InterPro" id="IPR012910">
    <property type="entry name" value="Plug_dom"/>
</dbReference>
<evidence type="ECO:0000313" key="15">
    <source>
        <dbReference type="Proteomes" id="UP000559010"/>
    </source>
</evidence>
<evidence type="ECO:0000256" key="11">
    <source>
        <dbReference type="RuleBase" id="RU003357"/>
    </source>
</evidence>
<dbReference type="InterPro" id="IPR000531">
    <property type="entry name" value="Beta-barrel_TonB"/>
</dbReference>
<dbReference type="InterPro" id="IPR036942">
    <property type="entry name" value="Beta-barrel_TonB_sf"/>
</dbReference>
<keyword evidence="8 14" id="KW-0675">Receptor</keyword>
<comment type="caution">
    <text evidence="14">The sequence shown here is derived from an EMBL/GenBank/DDBJ whole genome shotgun (WGS) entry which is preliminary data.</text>
</comment>
<dbReference type="RefSeq" id="WP_169678981.1">
    <property type="nucleotide sequence ID" value="NZ_JABBNU010000003.1"/>
</dbReference>
<feature type="domain" description="TonB-dependent receptor plug" evidence="13">
    <location>
        <begin position="116"/>
        <end position="223"/>
    </location>
</feature>
<dbReference type="GO" id="GO:0009279">
    <property type="term" value="C:cell outer membrane"/>
    <property type="evidence" value="ECO:0007669"/>
    <property type="project" value="UniProtKB-SubCell"/>
</dbReference>
<evidence type="ECO:0000259" key="12">
    <source>
        <dbReference type="Pfam" id="PF00593"/>
    </source>
</evidence>
<dbReference type="PROSITE" id="PS01156">
    <property type="entry name" value="TONB_DEPENDENT_REC_2"/>
    <property type="match status" value="1"/>
</dbReference>
<keyword evidence="7 10" id="KW-0472">Membrane</keyword>
<keyword evidence="4 10" id="KW-0812">Transmembrane</keyword>
<dbReference type="PROSITE" id="PS52016">
    <property type="entry name" value="TONB_DEPENDENT_REC_3"/>
    <property type="match status" value="1"/>
</dbReference>
<dbReference type="PANTHER" id="PTHR30069">
    <property type="entry name" value="TONB-DEPENDENT OUTER MEMBRANE RECEPTOR"/>
    <property type="match status" value="1"/>
</dbReference>
<evidence type="ECO:0000256" key="1">
    <source>
        <dbReference type="ARBA" id="ARBA00004571"/>
    </source>
</evidence>
<reference evidence="14 15" key="1">
    <citation type="submission" date="2020-04" db="EMBL/GenBank/DDBJ databases">
        <title>Flammeovirgaceae bacterium KN852 isolated from deep sea.</title>
        <authorList>
            <person name="Zhang D.-C."/>
        </authorList>
    </citation>
    <scope>NUCLEOTIDE SEQUENCE [LARGE SCALE GENOMIC DNA]</scope>
    <source>
        <strain evidence="14 15">KN852</strain>
    </source>
</reference>
<evidence type="ECO:0000256" key="10">
    <source>
        <dbReference type="PROSITE-ProRule" id="PRU01360"/>
    </source>
</evidence>